<dbReference type="PANTHER" id="PTHR14614:SF132">
    <property type="entry name" value="PROTEIN-LYSINE METHYLTRANSFERASE C42C1.13"/>
    <property type="match status" value="1"/>
</dbReference>
<sequence length="316" mass="34469">RALALVGCSAIASSLPGNCRLRKGVVPSACNPAVIHMPKQSLLADSPTQIINPDDVMEGLKITIRGWEDGERYERQVETTDRWVLHTADELKLTVEDDKSVTITQQPKAVNATRMGVGACVWEGELFLAAYLASLPTYRYMGARVVELGAGPGLVGILLAKMGAKVHITDISKVLPLINQNIEANGIGPTQRRGASEGVAVAEELEWGKQGYEQIVARLASEPVDWCLAADCCYIDQEGTSPSTPHFVRTCALLCGPTTRCFVCFELRSSEVQRVFLEEASKAFEKVEQLPPYSLPKPCQVEHILLYELSGSKLKT</sequence>
<dbReference type="Gene3D" id="3.40.50.150">
    <property type="entry name" value="Vaccinia Virus protein VP39"/>
    <property type="match status" value="1"/>
</dbReference>
<dbReference type="Pfam" id="PF10294">
    <property type="entry name" value="Methyltransf_16"/>
    <property type="match status" value="1"/>
</dbReference>
<gene>
    <name evidence="1" type="ORF">VaNZ11_000204</name>
</gene>
<dbReference type="SUPFAM" id="SSF53335">
    <property type="entry name" value="S-adenosyl-L-methionine-dependent methyltransferases"/>
    <property type="match status" value="1"/>
</dbReference>
<dbReference type="Proteomes" id="UP001165090">
    <property type="component" value="Unassembled WGS sequence"/>
</dbReference>
<evidence type="ECO:0000313" key="2">
    <source>
        <dbReference type="Proteomes" id="UP001165090"/>
    </source>
</evidence>
<keyword evidence="2" id="KW-1185">Reference proteome</keyword>
<name>A0ABQ5RLT9_9CHLO</name>
<protein>
    <submittedName>
        <fullName evidence="1">Uncharacterized protein</fullName>
    </submittedName>
</protein>
<evidence type="ECO:0000313" key="1">
    <source>
        <dbReference type="EMBL" id="GLI58577.1"/>
    </source>
</evidence>
<accession>A0ABQ5RLT9</accession>
<proteinExistence type="predicted"/>
<dbReference type="InterPro" id="IPR029063">
    <property type="entry name" value="SAM-dependent_MTases_sf"/>
</dbReference>
<feature type="non-terminal residue" evidence="1">
    <location>
        <position position="1"/>
    </location>
</feature>
<comment type="caution">
    <text evidence="1">The sequence shown here is derived from an EMBL/GenBank/DDBJ whole genome shotgun (WGS) entry which is preliminary data.</text>
</comment>
<organism evidence="1 2">
    <name type="scientific">Volvox africanus</name>
    <dbReference type="NCBI Taxonomy" id="51714"/>
    <lineage>
        <taxon>Eukaryota</taxon>
        <taxon>Viridiplantae</taxon>
        <taxon>Chlorophyta</taxon>
        <taxon>core chlorophytes</taxon>
        <taxon>Chlorophyceae</taxon>
        <taxon>CS clade</taxon>
        <taxon>Chlamydomonadales</taxon>
        <taxon>Volvocaceae</taxon>
        <taxon>Volvox</taxon>
    </lineage>
</organism>
<dbReference type="InterPro" id="IPR019410">
    <property type="entry name" value="Methyltransf_16"/>
</dbReference>
<dbReference type="EMBL" id="BSDZ01000003">
    <property type="protein sequence ID" value="GLI58577.1"/>
    <property type="molecule type" value="Genomic_DNA"/>
</dbReference>
<dbReference type="PANTHER" id="PTHR14614">
    <property type="entry name" value="HEPATOCELLULAR CARCINOMA-ASSOCIATED ANTIGEN"/>
    <property type="match status" value="1"/>
</dbReference>
<reference evidence="1 2" key="1">
    <citation type="journal article" date="2023" name="IScience">
        <title>Expanded male sex-determining region conserved during the evolution of homothallism in the green alga Volvox.</title>
        <authorList>
            <person name="Yamamoto K."/>
            <person name="Matsuzaki R."/>
            <person name="Mahakham W."/>
            <person name="Heman W."/>
            <person name="Sekimoto H."/>
            <person name="Kawachi M."/>
            <person name="Minakuchi Y."/>
            <person name="Toyoda A."/>
            <person name="Nozaki H."/>
        </authorList>
    </citation>
    <scope>NUCLEOTIDE SEQUENCE [LARGE SCALE GENOMIC DNA]</scope>
    <source>
        <strain evidence="1 2">NIES-4468</strain>
    </source>
</reference>